<feature type="compositionally biased region" description="Basic residues" evidence="4">
    <location>
        <begin position="61"/>
        <end position="73"/>
    </location>
</feature>
<dbReference type="InterPro" id="IPR029064">
    <property type="entry name" value="Ribosomal_eL30-like_sf"/>
</dbReference>
<dbReference type="Pfam" id="PF22435">
    <property type="entry name" value="MRM3-like_sub_bind"/>
    <property type="match status" value="1"/>
</dbReference>
<accession>A0A0L7R8P4</accession>
<dbReference type="PANTHER" id="PTHR43191">
    <property type="entry name" value="RRNA METHYLTRANSFERASE 3"/>
    <property type="match status" value="1"/>
</dbReference>
<dbReference type="STRING" id="597456.A0A0L7R8P4"/>
<dbReference type="Pfam" id="PF00588">
    <property type="entry name" value="SpoU_methylase"/>
    <property type="match status" value="1"/>
</dbReference>
<dbReference type="InterPro" id="IPR001537">
    <property type="entry name" value="SpoU_MeTrfase"/>
</dbReference>
<comment type="similarity">
    <text evidence="1">Belongs to the class IV-like SAM-binding methyltransferase superfamily. RNA methyltransferase TrmH family.</text>
</comment>
<dbReference type="Gene3D" id="3.40.1280.10">
    <property type="match status" value="1"/>
</dbReference>
<keyword evidence="3 7" id="KW-0808">Transferase</keyword>
<name>A0A0L7R8P4_9HYME</name>
<dbReference type="OrthoDB" id="270651at2759"/>
<evidence type="ECO:0000256" key="3">
    <source>
        <dbReference type="ARBA" id="ARBA00022679"/>
    </source>
</evidence>
<evidence type="ECO:0000256" key="2">
    <source>
        <dbReference type="ARBA" id="ARBA00022603"/>
    </source>
</evidence>
<dbReference type="GO" id="GO:0006396">
    <property type="term" value="P:RNA processing"/>
    <property type="evidence" value="ECO:0007669"/>
    <property type="project" value="InterPro"/>
</dbReference>
<dbReference type="InterPro" id="IPR051259">
    <property type="entry name" value="rRNA_Methyltransferase"/>
</dbReference>
<dbReference type="Gene3D" id="3.30.1330.30">
    <property type="match status" value="1"/>
</dbReference>
<dbReference type="InterPro" id="IPR029026">
    <property type="entry name" value="tRNA_m1G_MTases_N"/>
</dbReference>
<gene>
    <name evidence="7" type="ORF">WH47_00122</name>
</gene>
<dbReference type="GO" id="GO:0008173">
    <property type="term" value="F:RNA methyltransferase activity"/>
    <property type="evidence" value="ECO:0007669"/>
    <property type="project" value="InterPro"/>
</dbReference>
<feature type="domain" description="tRNA/rRNA methyltransferase SpoU type" evidence="5">
    <location>
        <begin position="200"/>
        <end position="356"/>
    </location>
</feature>
<evidence type="ECO:0000259" key="5">
    <source>
        <dbReference type="Pfam" id="PF00588"/>
    </source>
</evidence>
<organism evidence="7 8">
    <name type="scientific">Habropoda laboriosa</name>
    <dbReference type="NCBI Taxonomy" id="597456"/>
    <lineage>
        <taxon>Eukaryota</taxon>
        <taxon>Metazoa</taxon>
        <taxon>Ecdysozoa</taxon>
        <taxon>Arthropoda</taxon>
        <taxon>Hexapoda</taxon>
        <taxon>Insecta</taxon>
        <taxon>Pterygota</taxon>
        <taxon>Neoptera</taxon>
        <taxon>Endopterygota</taxon>
        <taxon>Hymenoptera</taxon>
        <taxon>Apocrita</taxon>
        <taxon>Aculeata</taxon>
        <taxon>Apoidea</taxon>
        <taxon>Anthophila</taxon>
        <taxon>Apidae</taxon>
        <taxon>Habropoda</taxon>
    </lineage>
</organism>
<dbReference type="Proteomes" id="UP000053825">
    <property type="component" value="Unassembled WGS sequence"/>
</dbReference>
<protein>
    <submittedName>
        <fullName evidence="7">RNA methyltransferase-like protein 1</fullName>
    </submittedName>
</protein>
<dbReference type="InterPro" id="IPR053888">
    <property type="entry name" value="MRM3-like_sub_bind"/>
</dbReference>
<feature type="domain" description="MRM3-like substrate binding" evidence="6">
    <location>
        <begin position="104"/>
        <end position="179"/>
    </location>
</feature>
<sequence length="371" mass="42152">MVFLGIVYNTIRPLRSVKIVNLNITRTYTRWVSRRPVAILNEDELYDCEDTTEENIQQRKIPSRSVRKKKKTPIKTEEAAPPELVKKNVFTNLKENDKIITSLMTKLKSRKRREKANEIILEGQRLIKDAIKAGIMPNKIIFNDSSDIKEFKFPEDVTLYKVTYKTIQLWSSLITSPGLLGIFKVPDIQNNIAADNALPLTIICDNIREPGNLGSIMRVAAGVGCEKLIIMKGCVDLWDPKVLRSAAGTHFRLPIHAFPTWNQVPSLISENCNIFITDSNFDNKNAMKQFMLKIPIAPYYSLDYTRKESVIILSGETEGLSYDSYKFLSKQKSIRINVPLVKGVDSLNTGVALGIVGFEIKRQFLKKQSQI</sequence>
<evidence type="ECO:0000256" key="1">
    <source>
        <dbReference type="ARBA" id="ARBA00007228"/>
    </source>
</evidence>
<reference evidence="7 8" key="1">
    <citation type="submission" date="2015-07" db="EMBL/GenBank/DDBJ databases">
        <title>The genome of Habropoda laboriosa.</title>
        <authorList>
            <person name="Pan H."/>
            <person name="Kapheim K."/>
        </authorList>
    </citation>
    <scope>NUCLEOTIDE SEQUENCE [LARGE SCALE GENOMIC DNA]</scope>
    <source>
        <strain evidence="7">0110345459</strain>
    </source>
</reference>
<keyword evidence="2 7" id="KW-0489">Methyltransferase</keyword>
<proteinExistence type="inferred from homology"/>
<evidence type="ECO:0000313" key="8">
    <source>
        <dbReference type="Proteomes" id="UP000053825"/>
    </source>
</evidence>
<dbReference type="GO" id="GO:0003723">
    <property type="term" value="F:RNA binding"/>
    <property type="evidence" value="ECO:0007669"/>
    <property type="project" value="InterPro"/>
</dbReference>
<dbReference type="SUPFAM" id="SSF75217">
    <property type="entry name" value="alpha/beta knot"/>
    <property type="match status" value="1"/>
</dbReference>
<keyword evidence="8" id="KW-1185">Reference proteome</keyword>
<dbReference type="SUPFAM" id="SSF55315">
    <property type="entry name" value="L30e-like"/>
    <property type="match status" value="1"/>
</dbReference>
<evidence type="ECO:0000259" key="6">
    <source>
        <dbReference type="Pfam" id="PF22435"/>
    </source>
</evidence>
<dbReference type="EMBL" id="KQ414631">
    <property type="protein sequence ID" value="KOC67252.1"/>
    <property type="molecule type" value="Genomic_DNA"/>
</dbReference>
<dbReference type="CDD" id="cd18106">
    <property type="entry name" value="SpoU-like_RNMTL1"/>
    <property type="match status" value="1"/>
</dbReference>
<dbReference type="PANTHER" id="PTHR43191:SF2">
    <property type="entry name" value="RRNA METHYLTRANSFERASE 3, MITOCHONDRIAL"/>
    <property type="match status" value="1"/>
</dbReference>
<evidence type="ECO:0000313" key="7">
    <source>
        <dbReference type="EMBL" id="KOC67252.1"/>
    </source>
</evidence>
<dbReference type="AlphaFoldDB" id="A0A0L7R8P4"/>
<feature type="region of interest" description="Disordered" evidence="4">
    <location>
        <begin position="57"/>
        <end position="78"/>
    </location>
</feature>
<evidence type="ECO:0000256" key="4">
    <source>
        <dbReference type="SAM" id="MobiDB-lite"/>
    </source>
</evidence>
<dbReference type="GO" id="GO:0032259">
    <property type="term" value="P:methylation"/>
    <property type="evidence" value="ECO:0007669"/>
    <property type="project" value="UniProtKB-KW"/>
</dbReference>
<dbReference type="InterPro" id="IPR029028">
    <property type="entry name" value="Alpha/beta_knot_MTases"/>
</dbReference>